<dbReference type="InterPro" id="IPR049249">
    <property type="entry name" value="DUF6882"/>
</dbReference>
<protein>
    <submittedName>
        <fullName evidence="1">Uncharacterized protein</fullName>
    </submittedName>
</protein>
<reference evidence="1 2" key="1">
    <citation type="submission" date="2018-11" db="EMBL/GenBank/DDBJ databases">
        <title>Genomes From Bacteria Associated with the Canine Oral Cavity: a Test Case for Automated Genome-Based Taxonomic Assignment.</title>
        <authorList>
            <person name="Coil D.A."/>
            <person name="Jospin G."/>
            <person name="Darling A.E."/>
            <person name="Wallis C."/>
            <person name="Davis I.J."/>
            <person name="Harris S."/>
            <person name="Eisen J.A."/>
            <person name="Holcombe L.J."/>
            <person name="O'Flynn C."/>
        </authorList>
    </citation>
    <scope>NUCLEOTIDE SEQUENCE [LARGE SCALE GENOMIC DNA]</scope>
    <source>
        <strain evidence="1 2">OH2822_COT-296</strain>
    </source>
</reference>
<comment type="caution">
    <text evidence="1">The sequence shown here is derived from an EMBL/GenBank/DDBJ whole genome shotgun (WGS) entry which is preliminary data.</text>
</comment>
<evidence type="ECO:0000313" key="1">
    <source>
        <dbReference type="EMBL" id="RRD49693.1"/>
    </source>
</evidence>
<dbReference type="RefSeq" id="WP_125227818.1">
    <property type="nucleotide sequence ID" value="NZ_RQYT01000013.1"/>
</dbReference>
<sequence>MTVPLRKALDDFALLAVEGQDTLANQPGIDGPWEVDLEAGWLRIGQVTFEVALIGSSSSRDNSWMWGWCNRAFGPQHPAVAPILVGRETARRVGVVEFALETFSLNGLSDYGMHPGSGVAFMAARLSGLTAIYCGPYDGGVAYFGIRGLELPPPDPVAFPRLAGMAGAFSEDHRQTIGQYGRMRGLNPTVPPEGGITLNYPGGSRLTCSFDGWNRLTRITGNVSAPPQ</sequence>
<gene>
    <name evidence="1" type="ORF">EII35_07350</name>
</gene>
<name>A0A3P1WZ44_9ACTN</name>
<evidence type="ECO:0000313" key="2">
    <source>
        <dbReference type="Proteomes" id="UP000280935"/>
    </source>
</evidence>
<dbReference type="Proteomes" id="UP000280935">
    <property type="component" value="Unassembled WGS sequence"/>
</dbReference>
<dbReference type="EMBL" id="RQYT01000013">
    <property type="protein sequence ID" value="RRD49693.1"/>
    <property type="molecule type" value="Genomic_DNA"/>
</dbReference>
<accession>A0A3P1WZ44</accession>
<organism evidence="1 2">
    <name type="scientific">Arachnia propionica</name>
    <dbReference type="NCBI Taxonomy" id="1750"/>
    <lineage>
        <taxon>Bacteria</taxon>
        <taxon>Bacillati</taxon>
        <taxon>Actinomycetota</taxon>
        <taxon>Actinomycetes</taxon>
        <taxon>Propionibacteriales</taxon>
        <taxon>Propionibacteriaceae</taxon>
        <taxon>Arachnia</taxon>
    </lineage>
</organism>
<proteinExistence type="predicted"/>
<dbReference type="AlphaFoldDB" id="A0A3P1WZ44"/>
<dbReference type="OrthoDB" id="7859927at2"/>
<dbReference type="Pfam" id="PF21813">
    <property type="entry name" value="DUF6882"/>
    <property type="match status" value="1"/>
</dbReference>